<dbReference type="InterPro" id="IPR056743">
    <property type="entry name" value="TRM5-TYW2-like_MTfase"/>
</dbReference>
<dbReference type="GO" id="GO:0002939">
    <property type="term" value="P:tRNA N1-guanine methylation"/>
    <property type="evidence" value="ECO:0007669"/>
    <property type="project" value="TreeGrafter"/>
</dbReference>
<keyword evidence="5" id="KW-0819">tRNA processing</keyword>
<dbReference type="SUPFAM" id="SSF53335">
    <property type="entry name" value="S-adenosyl-L-methionine-dependent methyltransferases"/>
    <property type="match status" value="1"/>
</dbReference>
<dbReference type="VEuPathDB" id="PiroplasmaDB:BBOV_III001260"/>
<dbReference type="PANTHER" id="PTHR23245">
    <property type="entry name" value="TRNA METHYLTRANSFERASE"/>
    <property type="match status" value="1"/>
</dbReference>
<keyword evidence="2" id="KW-0489">Methyltransferase</keyword>
<evidence type="ECO:0000256" key="3">
    <source>
        <dbReference type="ARBA" id="ARBA00022679"/>
    </source>
</evidence>
<reference evidence="7" key="1">
    <citation type="journal article" date="2014" name="BMC Genomics">
        <title>The Babesia bovis gene and promoter model: an update from full-length EST analysis.</title>
        <authorList>
            <person name="Yamagishi J."/>
            <person name="Wakaguri H."/>
            <person name="Yokoyama N."/>
            <person name="Yamashita R."/>
            <person name="Suzuki Y."/>
            <person name="Xuan X."/>
            <person name="Igarashi I."/>
        </authorList>
    </citation>
    <scope>NUCLEOTIDE SEQUENCE</scope>
    <source>
        <strain evidence="7">Texas</strain>
    </source>
</reference>
<keyword evidence="1" id="KW-0963">Cytoplasm</keyword>
<feature type="domain" description="SAM-dependent methyltransferase TRM5/TYW2-type" evidence="6">
    <location>
        <begin position="1"/>
        <end position="225"/>
    </location>
</feature>
<dbReference type="Pfam" id="PF02475">
    <property type="entry name" value="TRM5-TYW2_MTfase"/>
    <property type="match status" value="1"/>
</dbReference>
<accession>S6B3S5</accession>
<dbReference type="GO" id="GO:0005737">
    <property type="term" value="C:cytoplasm"/>
    <property type="evidence" value="ECO:0007669"/>
    <property type="project" value="TreeGrafter"/>
</dbReference>
<evidence type="ECO:0000256" key="1">
    <source>
        <dbReference type="ARBA" id="ARBA00022490"/>
    </source>
</evidence>
<evidence type="ECO:0000256" key="5">
    <source>
        <dbReference type="ARBA" id="ARBA00022694"/>
    </source>
</evidence>
<dbReference type="PANTHER" id="PTHR23245:SF36">
    <property type="entry name" value="TRNA (GUANINE(37)-N1)-METHYLTRANSFERASE"/>
    <property type="match status" value="1"/>
</dbReference>
<dbReference type="AlphaFoldDB" id="S6B3S5"/>
<dbReference type="InterPro" id="IPR029063">
    <property type="entry name" value="SAM-dependent_MTases_sf"/>
</dbReference>
<dbReference type="InterPro" id="IPR030382">
    <property type="entry name" value="MeTrfase_TRM5/TYW2"/>
</dbReference>
<evidence type="ECO:0000313" key="7">
    <source>
        <dbReference type="EMBL" id="BAN66163.1"/>
    </source>
</evidence>
<dbReference type="PROSITE" id="PS51684">
    <property type="entry name" value="SAM_MT_TRM5_TYW2"/>
    <property type="match status" value="1"/>
</dbReference>
<evidence type="ECO:0000256" key="4">
    <source>
        <dbReference type="ARBA" id="ARBA00022691"/>
    </source>
</evidence>
<evidence type="ECO:0000259" key="6">
    <source>
        <dbReference type="PROSITE" id="PS51684"/>
    </source>
</evidence>
<evidence type="ECO:0000256" key="2">
    <source>
        <dbReference type="ARBA" id="ARBA00022603"/>
    </source>
</evidence>
<keyword evidence="3" id="KW-0808">Transferase</keyword>
<organism evidence="7">
    <name type="scientific">Babesia bovis</name>
    <dbReference type="NCBI Taxonomy" id="5865"/>
    <lineage>
        <taxon>Eukaryota</taxon>
        <taxon>Sar</taxon>
        <taxon>Alveolata</taxon>
        <taxon>Apicomplexa</taxon>
        <taxon>Aconoidasida</taxon>
        <taxon>Piroplasmida</taxon>
        <taxon>Babesiidae</taxon>
        <taxon>Babesia</taxon>
    </lineage>
</organism>
<proteinExistence type="evidence at transcript level"/>
<dbReference type="GO" id="GO:0008175">
    <property type="term" value="F:tRNA methyltransferase activity"/>
    <property type="evidence" value="ECO:0007669"/>
    <property type="project" value="TreeGrafter"/>
</dbReference>
<sequence>MDLELLAGDDDLIATQNENGHTFKIDFRNVYWNSRLIRERERLSETFTRGDIVIDMFAGVGPFAIYAAGKGCLVFANDLNPTGTQYIELNAKLNKLSDKVFAYNRDARDFVKTVIDAGILDKQTTSVKDHVMKVDSKVHFVMNLPKDAIEFLDSLKGRAKGIDPENIRTCVVHCYCFSEAADVETDIDARIERVLGINIPDKKIVTVRDVSPKKHMYCIEFKIPTTLLSAGH</sequence>
<dbReference type="Gene3D" id="3.40.50.150">
    <property type="entry name" value="Vaccinia Virus protein VP39"/>
    <property type="match status" value="1"/>
</dbReference>
<protein>
    <submittedName>
        <fullName evidence="7">Met-10+ like-protein</fullName>
    </submittedName>
</protein>
<name>S6B3S5_BABBO</name>
<keyword evidence="4" id="KW-0949">S-adenosyl-L-methionine</keyword>
<dbReference type="EMBL" id="AK442369">
    <property type="protein sequence ID" value="BAN66163.1"/>
    <property type="molecule type" value="mRNA"/>
</dbReference>
<gene>
    <name evidence="7" type="primary">BBOV_III001260</name>
</gene>